<sequence length="276" mass="28592">MTALVATVLGLGLLSGTSASASPGDDPGVVVGGTPVADGKYPFMATLQDDRRGPTAFDRHRCGGSLVGPRVVLTAAHCVTIYNAETVKHLSVTVGRTQLSASQGESRQVVAVDIHEKYAQDGSYDVALLFLATPITTIKPIQLVTPGTDALERPGRLVTGIGWGNTEAQPGFPGGGVTVRPDRLQEVDVPIVSNDECAVSYPETSDRDLCAGRTGKDTCQGDSGGPLFVSLPSRNTFIQVGVVSRGFGCAATGYPGVYAKLSNTEIGTYISPRAAA</sequence>
<accession>A0ABS5AQF2</accession>
<dbReference type="SUPFAM" id="SSF50494">
    <property type="entry name" value="Trypsin-like serine proteases"/>
    <property type="match status" value="1"/>
</dbReference>
<comment type="similarity">
    <text evidence="1">Belongs to the peptidase S1 family.</text>
</comment>
<dbReference type="InterPro" id="IPR043504">
    <property type="entry name" value="Peptidase_S1_PA_chymotrypsin"/>
</dbReference>
<dbReference type="PANTHER" id="PTHR24276">
    <property type="entry name" value="POLYSERASE-RELATED"/>
    <property type="match status" value="1"/>
</dbReference>
<reference evidence="6 7" key="1">
    <citation type="submission" date="2021-03" db="EMBL/GenBank/DDBJ databases">
        <title>Sequencing the genomes of 1000 actinobacteria strains.</title>
        <authorList>
            <person name="Klenk H.-P."/>
        </authorList>
    </citation>
    <scope>NUCLEOTIDE SEQUENCE [LARGE SCALE GENOMIC DNA]</scope>
    <source>
        <strain evidence="6 7">DSM 44580</strain>
    </source>
</reference>
<evidence type="ECO:0000313" key="6">
    <source>
        <dbReference type="EMBL" id="MBP2478799.1"/>
    </source>
</evidence>
<proteinExistence type="inferred from homology"/>
<dbReference type="PROSITE" id="PS00135">
    <property type="entry name" value="TRYPSIN_SER"/>
    <property type="match status" value="1"/>
</dbReference>
<dbReference type="PANTHER" id="PTHR24276:SF98">
    <property type="entry name" value="FI18310P1-RELATED"/>
    <property type="match status" value="1"/>
</dbReference>
<dbReference type="InterPro" id="IPR001254">
    <property type="entry name" value="Trypsin_dom"/>
</dbReference>
<dbReference type="InterPro" id="IPR001314">
    <property type="entry name" value="Peptidase_S1A"/>
</dbReference>
<dbReference type="InterPro" id="IPR018114">
    <property type="entry name" value="TRYPSIN_HIS"/>
</dbReference>
<name>A0ABS5AQF2_9PSEU</name>
<keyword evidence="3" id="KW-0720">Serine protease</keyword>
<dbReference type="InterPro" id="IPR033116">
    <property type="entry name" value="TRYPSIN_SER"/>
</dbReference>
<dbReference type="CDD" id="cd00190">
    <property type="entry name" value="Tryp_SPc"/>
    <property type="match status" value="1"/>
</dbReference>
<dbReference type="PROSITE" id="PS00134">
    <property type="entry name" value="TRYPSIN_HIS"/>
    <property type="match status" value="1"/>
</dbReference>
<feature type="signal peptide" evidence="4">
    <location>
        <begin position="1"/>
        <end position="21"/>
    </location>
</feature>
<dbReference type="SMART" id="SM00020">
    <property type="entry name" value="Tryp_SPc"/>
    <property type="match status" value="1"/>
</dbReference>
<comment type="caution">
    <text evidence="6">The sequence shown here is derived from an EMBL/GenBank/DDBJ whole genome shotgun (WGS) entry which is preliminary data.</text>
</comment>
<dbReference type="RefSeq" id="WP_143342625.1">
    <property type="nucleotide sequence ID" value="NZ_JAGIOO010000001.1"/>
</dbReference>
<evidence type="ECO:0000259" key="5">
    <source>
        <dbReference type="PROSITE" id="PS50240"/>
    </source>
</evidence>
<feature type="domain" description="Peptidase S1" evidence="5">
    <location>
        <begin position="30"/>
        <end position="275"/>
    </location>
</feature>
<evidence type="ECO:0000313" key="7">
    <source>
        <dbReference type="Proteomes" id="UP001519363"/>
    </source>
</evidence>
<gene>
    <name evidence="6" type="ORF">JOF53_007671</name>
</gene>
<dbReference type="Pfam" id="PF00089">
    <property type="entry name" value="Trypsin"/>
    <property type="match status" value="1"/>
</dbReference>
<dbReference type="EMBL" id="JAGIOO010000001">
    <property type="protein sequence ID" value="MBP2478799.1"/>
    <property type="molecule type" value="Genomic_DNA"/>
</dbReference>
<evidence type="ECO:0000256" key="4">
    <source>
        <dbReference type="SAM" id="SignalP"/>
    </source>
</evidence>
<dbReference type="InterPro" id="IPR009003">
    <property type="entry name" value="Peptidase_S1_PA"/>
</dbReference>
<keyword evidence="3" id="KW-0378">Hydrolase</keyword>
<keyword evidence="7" id="KW-1185">Reference proteome</keyword>
<protein>
    <submittedName>
        <fullName evidence="6">Secreted trypsin-like serine protease</fullName>
    </submittedName>
</protein>
<dbReference type="PRINTS" id="PR00722">
    <property type="entry name" value="CHYMOTRYPSIN"/>
</dbReference>
<keyword evidence="3" id="KW-0645">Protease</keyword>
<keyword evidence="4" id="KW-0732">Signal</keyword>
<dbReference type="Proteomes" id="UP001519363">
    <property type="component" value="Unassembled WGS sequence"/>
</dbReference>
<dbReference type="InterPro" id="IPR050430">
    <property type="entry name" value="Peptidase_S1"/>
</dbReference>
<evidence type="ECO:0000256" key="1">
    <source>
        <dbReference type="ARBA" id="ARBA00007664"/>
    </source>
</evidence>
<evidence type="ECO:0000256" key="2">
    <source>
        <dbReference type="ARBA" id="ARBA00023157"/>
    </source>
</evidence>
<keyword evidence="2" id="KW-1015">Disulfide bond</keyword>
<dbReference type="Gene3D" id="2.40.10.10">
    <property type="entry name" value="Trypsin-like serine proteases"/>
    <property type="match status" value="1"/>
</dbReference>
<organism evidence="6 7">
    <name type="scientific">Crossiella equi</name>
    <dbReference type="NCBI Taxonomy" id="130796"/>
    <lineage>
        <taxon>Bacteria</taxon>
        <taxon>Bacillati</taxon>
        <taxon>Actinomycetota</taxon>
        <taxon>Actinomycetes</taxon>
        <taxon>Pseudonocardiales</taxon>
        <taxon>Pseudonocardiaceae</taxon>
        <taxon>Crossiella</taxon>
    </lineage>
</organism>
<dbReference type="PROSITE" id="PS50240">
    <property type="entry name" value="TRYPSIN_DOM"/>
    <property type="match status" value="1"/>
</dbReference>
<feature type="chain" id="PRO_5045284877" evidence="4">
    <location>
        <begin position="22"/>
        <end position="276"/>
    </location>
</feature>
<evidence type="ECO:0000256" key="3">
    <source>
        <dbReference type="RuleBase" id="RU363034"/>
    </source>
</evidence>